<evidence type="ECO:0000256" key="6">
    <source>
        <dbReference type="ARBA" id="ARBA00022786"/>
    </source>
</evidence>
<feature type="region of interest" description="Disordered" evidence="9">
    <location>
        <begin position="388"/>
        <end position="681"/>
    </location>
</feature>
<feature type="compositionally biased region" description="Basic and acidic residues" evidence="9">
    <location>
        <begin position="2963"/>
        <end position="2995"/>
    </location>
</feature>
<evidence type="ECO:0000259" key="12">
    <source>
        <dbReference type="PROSITE" id="PS51873"/>
    </source>
</evidence>
<evidence type="ECO:0000256" key="3">
    <source>
        <dbReference type="ARBA" id="ARBA00022723"/>
    </source>
</evidence>
<dbReference type="PANTHER" id="PTHR16004">
    <property type="entry name" value="RING FINGER PROTEIN 31-RELATED"/>
    <property type="match status" value="1"/>
</dbReference>
<feature type="compositionally biased region" description="Low complexity" evidence="9">
    <location>
        <begin position="839"/>
        <end position="849"/>
    </location>
</feature>
<evidence type="ECO:0000256" key="9">
    <source>
        <dbReference type="SAM" id="MobiDB-lite"/>
    </source>
</evidence>
<dbReference type="InterPro" id="IPR047543">
    <property type="entry name" value="Bbox1_RNF31-like"/>
</dbReference>
<accession>A0AAJ7RAW4</accession>
<feature type="compositionally biased region" description="Low complexity" evidence="9">
    <location>
        <begin position="435"/>
        <end position="445"/>
    </location>
</feature>
<dbReference type="SUPFAM" id="SSF57850">
    <property type="entry name" value="RING/U-box"/>
    <property type="match status" value="3"/>
</dbReference>
<evidence type="ECO:0000313" key="13">
    <source>
        <dbReference type="Proteomes" id="UP000694920"/>
    </source>
</evidence>
<feature type="compositionally biased region" description="Low complexity" evidence="9">
    <location>
        <begin position="803"/>
        <end position="823"/>
    </location>
</feature>
<dbReference type="Gene3D" id="1.10.8.10">
    <property type="entry name" value="DNA helicase RuvA subunit, C-terminal domain"/>
    <property type="match status" value="1"/>
</dbReference>
<dbReference type="InterPro" id="IPR041031">
    <property type="entry name" value="RNF31_C"/>
</dbReference>
<feature type="region of interest" description="Disordered" evidence="9">
    <location>
        <begin position="2226"/>
        <end position="2282"/>
    </location>
</feature>
<evidence type="ECO:0000256" key="1">
    <source>
        <dbReference type="ARBA" id="ARBA00008278"/>
    </source>
</evidence>
<dbReference type="PANTHER" id="PTHR16004:SF2">
    <property type="entry name" value="E3 UBIQUITIN-PROTEIN LIGASE LUBEL"/>
    <property type="match status" value="1"/>
</dbReference>
<dbReference type="CDD" id="cd20351">
    <property type="entry name" value="Rcat_RBR_HOIP"/>
    <property type="match status" value="1"/>
</dbReference>
<feature type="compositionally biased region" description="Acidic residues" evidence="9">
    <location>
        <begin position="2996"/>
        <end position="3012"/>
    </location>
</feature>
<keyword evidence="3" id="KW-0479">Metal-binding</keyword>
<dbReference type="KEGG" id="ccin:107264399"/>
<feature type="compositionally biased region" description="Basic and acidic residues" evidence="9">
    <location>
        <begin position="669"/>
        <end position="681"/>
    </location>
</feature>
<protein>
    <submittedName>
        <fullName evidence="14">Uncharacterized protein LOC107264399 isoform X1</fullName>
    </submittedName>
</protein>
<keyword evidence="2" id="KW-0808">Transferase</keyword>
<dbReference type="GO" id="GO:0061630">
    <property type="term" value="F:ubiquitin protein ligase activity"/>
    <property type="evidence" value="ECO:0007669"/>
    <property type="project" value="TreeGrafter"/>
</dbReference>
<evidence type="ECO:0000256" key="7">
    <source>
        <dbReference type="ARBA" id="ARBA00022833"/>
    </source>
</evidence>
<feature type="compositionally biased region" description="Polar residues" evidence="9">
    <location>
        <begin position="936"/>
        <end position="959"/>
    </location>
</feature>
<feature type="region of interest" description="Disordered" evidence="9">
    <location>
        <begin position="1776"/>
        <end position="1801"/>
    </location>
</feature>
<dbReference type="Pfam" id="PF22191">
    <property type="entry name" value="IBR_1"/>
    <property type="match status" value="1"/>
</dbReference>
<evidence type="ECO:0000256" key="8">
    <source>
        <dbReference type="PROSITE-ProRule" id="PRU00322"/>
    </source>
</evidence>
<feature type="compositionally biased region" description="Basic and acidic residues" evidence="9">
    <location>
        <begin position="272"/>
        <end position="281"/>
    </location>
</feature>
<feature type="compositionally biased region" description="Acidic residues" evidence="9">
    <location>
        <begin position="3087"/>
        <end position="3096"/>
    </location>
</feature>
<feature type="compositionally biased region" description="Acidic residues" evidence="9">
    <location>
        <begin position="3022"/>
        <end position="3040"/>
    </location>
</feature>
<feature type="region of interest" description="Disordered" evidence="9">
    <location>
        <begin position="3188"/>
        <end position="3255"/>
    </location>
</feature>
<dbReference type="InterPro" id="IPR002867">
    <property type="entry name" value="IBR_dom"/>
</dbReference>
<feature type="compositionally biased region" description="Basic and acidic residues" evidence="9">
    <location>
        <begin position="2764"/>
        <end position="2776"/>
    </location>
</feature>
<dbReference type="SMART" id="SM00547">
    <property type="entry name" value="ZnF_RBZ"/>
    <property type="match status" value="1"/>
</dbReference>
<feature type="region of interest" description="Disordered" evidence="9">
    <location>
        <begin position="260"/>
        <end position="317"/>
    </location>
</feature>
<dbReference type="SMART" id="SM00647">
    <property type="entry name" value="IBR"/>
    <property type="match status" value="1"/>
</dbReference>
<feature type="compositionally biased region" description="Polar residues" evidence="9">
    <location>
        <begin position="2777"/>
        <end position="2789"/>
    </location>
</feature>
<dbReference type="Gene3D" id="6.10.140.1100">
    <property type="match status" value="1"/>
</dbReference>
<feature type="region of interest" description="Disordered" evidence="9">
    <location>
        <begin position="2424"/>
        <end position="2445"/>
    </location>
</feature>
<feature type="compositionally biased region" description="Low complexity" evidence="9">
    <location>
        <begin position="1686"/>
        <end position="1699"/>
    </location>
</feature>
<keyword evidence="7" id="KW-0862">Zinc</keyword>
<feature type="region of interest" description="Disordered" evidence="9">
    <location>
        <begin position="895"/>
        <end position="960"/>
    </location>
</feature>
<keyword evidence="6" id="KW-0833">Ubl conjugation pathway</keyword>
<feature type="region of interest" description="Disordered" evidence="9">
    <location>
        <begin position="1030"/>
        <end position="1062"/>
    </location>
</feature>
<feature type="region of interest" description="Disordered" evidence="9">
    <location>
        <begin position="3281"/>
        <end position="3303"/>
    </location>
</feature>
<evidence type="ECO:0000256" key="5">
    <source>
        <dbReference type="ARBA" id="ARBA00022771"/>
    </source>
</evidence>
<dbReference type="Pfam" id="PF16678">
    <property type="entry name" value="UBA_HOIP"/>
    <property type="match status" value="1"/>
</dbReference>
<dbReference type="GO" id="GO:0070530">
    <property type="term" value="F:K63-linked polyubiquitin modification-dependent protein binding"/>
    <property type="evidence" value="ECO:0007669"/>
    <property type="project" value="TreeGrafter"/>
</dbReference>
<feature type="compositionally biased region" description="Polar residues" evidence="9">
    <location>
        <begin position="2245"/>
        <end position="2274"/>
    </location>
</feature>
<feature type="compositionally biased region" description="Polar residues" evidence="9">
    <location>
        <begin position="2426"/>
        <end position="2445"/>
    </location>
</feature>
<feature type="region of interest" description="Disordered" evidence="9">
    <location>
        <begin position="3087"/>
        <end position="3176"/>
    </location>
</feature>
<feature type="region of interest" description="Disordered" evidence="9">
    <location>
        <begin position="2933"/>
        <end position="3072"/>
    </location>
</feature>
<keyword evidence="4" id="KW-0677">Repeat</keyword>
<feature type="domain" description="RING-type" evidence="10">
    <location>
        <begin position="3356"/>
        <end position="3405"/>
    </location>
</feature>
<feature type="compositionally biased region" description="Basic and acidic residues" evidence="9">
    <location>
        <begin position="2380"/>
        <end position="2391"/>
    </location>
</feature>
<evidence type="ECO:0000256" key="4">
    <source>
        <dbReference type="ARBA" id="ARBA00022737"/>
    </source>
</evidence>
<feature type="compositionally biased region" description="Polar residues" evidence="9">
    <location>
        <begin position="1776"/>
        <end position="1785"/>
    </location>
</feature>
<dbReference type="CDD" id="cd20337">
    <property type="entry name" value="BRcat_RBR_HOIP"/>
    <property type="match status" value="1"/>
</dbReference>
<feature type="region of interest" description="Disordered" evidence="9">
    <location>
        <begin position="1678"/>
        <end position="1716"/>
    </location>
</feature>
<feature type="compositionally biased region" description="Low complexity" evidence="9">
    <location>
        <begin position="3217"/>
        <end position="3227"/>
    </location>
</feature>
<feature type="region of interest" description="Disordered" evidence="9">
    <location>
        <begin position="151"/>
        <end position="245"/>
    </location>
</feature>
<keyword evidence="13" id="KW-1185">Reference proteome</keyword>
<feature type="compositionally biased region" description="Basic and acidic residues" evidence="9">
    <location>
        <begin position="3148"/>
        <end position="3167"/>
    </location>
</feature>
<dbReference type="InterPro" id="IPR032065">
    <property type="entry name" value="RNF31-UBA"/>
</dbReference>
<dbReference type="Gene3D" id="3.30.40.10">
    <property type="entry name" value="Zinc/RING finger domain, C3HC4 (zinc finger)"/>
    <property type="match status" value="1"/>
</dbReference>
<dbReference type="GO" id="GO:0008270">
    <property type="term" value="F:zinc ion binding"/>
    <property type="evidence" value="ECO:0007669"/>
    <property type="project" value="UniProtKB-KW"/>
</dbReference>
<dbReference type="Pfam" id="PF18091">
    <property type="entry name" value="E3_UbLigase_RBR"/>
    <property type="match status" value="1"/>
</dbReference>
<dbReference type="CDD" id="cd19815">
    <property type="entry name" value="Bbox1_HOIP"/>
    <property type="match status" value="1"/>
</dbReference>
<dbReference type="GeneID" id="107264399"/>
<feature type="region of interest" description="Disordered" evidence="9">
    <location>
        <begin position="973"/>
        <end position="1011"/>
    </location>
</feature>
<dbReference type="PROSITE" id="PS50089">
    <property type="entry name" value="ZF_RING_2"/>
    <property type="match status" value="1"/>
</dbReference>
<feature type="region of interest" description="Disordered" evidence="9">
    <location>
        <begin position="2764"/>
        <end position="2789"/>
    </location>
</feature>
<dbReference type="InterPro" id="IPR047540">
    <property type="entry name" value="BRcat_RBR_RNF31-like"/>
</dbReference>
<dbReference type="InterPro" id="IPR013083">
    <property type="entry name" value="Znf_RING/FYVE/PHD"/>
</dbReference>
<sequence length="3760" mass="414247">MSNPGAERWRPMAISNPSTRLRMARSMPHWVTQQQQREGSQTPRRPPTPPRSPPPSLTGDCGDPDYEVIEFPPRGQNSRNTTVPQSQIQKVPPALTISNQSGKCGLCGSDNIFARCDTCKENYCEACDDMNHKHPKRRGHVRRRVFSSLANVTRPPLPPKGENLVTPPVPPPRRNRRTTQAKAMLKQGSADFPMVEKLGSNVRTSPNLARPLPSTPEGTMHASRSTQSLNAASMDGSGSGSGADKMSTLQERYRKYQEAMRAQDVNRRRHTHADISKDVPRDVMQNPRPASLHSPGPGLGTPSKPPPPPPRSMTQSASVCDLSAAHMWNYPGIHQAQSMAHLGPGGMPMMWYPSASPWDAPLGGSTLSLHHPPVWGYPMGYHPSQMLPPHYPGTLSRAHSPARSLKSSRRSRAASPSPSLKSRKSVASRSRSRRSPGSPSDASSENSEESDFDDRLSRGSRSMRRGSLTRSRPRVYQDDEGTRTLPSRSHQSKWRSEDRIHNLDDRRSEIRPSRQDSMSSRNFDSDDLERNSLTSRQRLESDDDRRARKIHEDQRSNQSQREVKAQNGNSRSRRRQSTDEDGSDRRSNFARTRPKLNSSSDDYVDHDRSSLPRSVRRDNEIDKRKTLTRRSTLNSESDDLDHADKRTLRSPRRSSFESDSLDSKFSPKTPEKIRPQVWEESHSDLKPLEKNPEQKQPQISSPAQDTYQGFRLETSQGVQGSEVQKPPLIFEPVQTAKPEPKKVEDVPAMKTDVQADLKSLSNVLSEEWACEHCTFINEAKDRVCVVCCKTRSSALPPSSDNQSGSNSTNPSNASNRSNASNISEPSPDLDKKMSNLKVSNSEESGDSSSAKNKECSAEDTEIPSTSLNSKILISHGISTSPPPSSEVSMIRHISTSTSPIGSPTASPEMPRKHTSESTSPPPQSNASKRNDKKTSEPITVPSSNKSISTGTGTSPPENEMTTKLERSISMKSLTSKGTSVSTGTSPPPQSISTQTYDILPSRGSGTLRRSTSLAAPKGLMYYQDSDSEDGTSFINSPDLYPRPVHHQHYQHQSKSLSSRDWTRRNSIDSHQYYHSREPSQSRYVEAIPNSTSQGMSTLTRQGLELVELLREGERQGFSADDVQVALAQGAASPIEWLKTQWPHLIETVQVLVSTQGKEKNENNNIGILSQAESKDALRSSKGEVWTAVANAVQRRQRKCAEIMAKGNYPMADVIKALDNNAGSEDAALLELQKNQLKPFLMRIWGPPVGVENEEAAPREDVAGAVGGLTGGFEQVQEGLDSEAKKQVMSPIDENFVALQADFQQQLAALKELTDNWQLEVEPVDDDANRNQSDLFNSFDSIVSGVVHIDKRMVPRTFQDFEIEKGTVTVKTQERQNHESRQDEKYTLESARVLESPARTKKVDSTLIKNVTSDSSNNDSRIESSVENDKETLDLAEKIKTDNEGAMINEQEPVGDSDEVIRAEDKKNEKVKAAKEPMSDRVLIEKSVDEQVDDSKVFIPVNDGIKLKDAIAETFAKTEVNKEKDKIGFQPETPLKENLFENEITVSGPSVDNIEATAEPVITGQLLNIDKNKSQIPEVSTASGAIEVQKEIPENNFAVENINFSEPKEIAKESAGSSLESTTSNSTTQAMTAGPELIPESAGEKSPETIETILKNSKKVIEPKSEEVRTEAKTLSGIEVVPLQLKSNEQSNISNNNSTSEKPKTPLPLSESVDSPRSEAVEQLLSAVKSLPEQLLGPLAAALQMLSPKKTPGIKSLSEQIDKVVQQGEQTIINEKVSESSTISTSNKDKESVAKNSGESGVENVTIKSTSSLSKVNQSPTEFRTETVSDIINENEMTKVKNVATSNEVIVEESIVKSADEKVAINPALSSTVELHQTTSGSTTVEKSSTVDSVSMILKRPVEPVRRSTVEASTVESHTTESHLNPITTPDTNPITAPDTNSIRTSNTNSVTTDDTNPVTEPDTDQITTPDTNPVTTPDTNPVTASKSSSVDVQNSDVVESTSVNVEVDSQKSSTTTIDNVNIRQQNVEVSLNTVNTTKTETATDNATATFTEQSAKLESTNDYSQVNSEQPGNATTRVNVDKLNNEAVDNFVSKSLELHGRLSSADVNATTETTTQMEPLKTEHVEIKSVNVTASQILESSEVSSKVDNTIQVINNSTVETSDKNSTSTNKVSPTTTSRTLQNTNVEQNATVEKSLILHEMHAIEKSAITEVPTIDSSLPNIKSSTSVQNVESHASSTNHHASADTKSSIIDHSVNESKSSVEIAQESSSLSTDKNPRKTVAVGDTSTVNNTESLNDSDKLTQVVEASVDTESTAANSSETIASLLNEYEPKMLISSVILNVDTVKPDSLDTTTIVENIVDSEGNKNLTVEMASDTTTSSDRESKSIDAKSLERSKIESLELTVDNISFTDTLTSSVTKKSLTITESGSEQNSTSLSQPETSNQNEAIVSSISDNQSGEVPLLAESIKEIDVADSVSTVSSYDSFESIPENSKEVIGKISEKIVVTSGASSSPNESINQTTASEARDSKIISVNINDLNDSEANLGSVKKEIDAQIASSNFENVTTDIVEITSEASGTFEIKISESPMIAVNGSAPLLEIAKAIDIDSISQDDSSNMKNVFDEVPKIVVTSENVASTSTGSVNADLAQVKKTFLSKSNKIIPKTRVKFRSNSPVKKITRRRSPVKIVKKFTSKLKSTKINSAPKSGTFSKSNEITQLIASKSVTSKNARDEVKSIDTKNKNEIKTVKIIDKDVRIDKPVVLKKSEQKKTVQNESTDKNQNVPPQKSKTEQISEIIRGPTQEKLKSSIAVISAKNVIKNSDNTVKKSHMQNEASTIPPQKLKIPITSRITIFKGKKQIPSQTISVAIHRKTDVGTSRPIYAFPKALQKSRSEISKNITSVTMLKKLKTPESNAPKSQLELHKIETKNVVIKEPTETKESVLTDANKSLSSETEKNTIQTQNLDKSNKKPDTENKEIKKASEVELSKIVLDESKSSSEDEESEGTENEISEEILENSNATESEVYSEEDDQENSENVEEDNTSSEISKIGDDISQSVESDSDDNSKVTDLTDAEYQLQKTLDKIKAEISDYDSEDTESVSEIKSEDNLETNHAEEPLEPKTEIPEAPAQNTEETNLPAPVTEQNSSENENLERESSEEEPVAKSKDQKSKNINIVQKNIPVKNTEKNIKSLSNFPQNSKVLEIRANLENKARTSKKSKSSTGKSNPKSTAIISDETEKSKRRNTLPSTSDQKEKPKKRFSLVASCIEQFEGEVPAAKRKNVKDCVEKDDNHKKREESPKNERERTARRLLAEGRVSNYDEAEVAASLLALKFEDEEALHAAKECSSVEAALAFLQQECELCTGRFAMSQMISMLRCVHRCCNDCAKNYFTIQISDRSITDAVCPYCKEPDLRDASEDDVLEYFSILDIQLKSLLDPPIHELFQRKLRDRTLMQDPHFKWCVQCSSGFYADPHQKRLICPDCRSVTCAFCRQPWEKQHEGITCEQFAAWKEENDPDNQAAGLAKHMADNGIDCPKCKFRYSLSRGGCMHFTCSQCKYEFCCGCGKAFMMGAKCNISAYCAKLGLHAHHPRNCLFYLRDKEPAQLQQLLKDNKIEYDVEGPVGERKCKVQLQKETPGGVVDAVCNSDVIEGHAGLCRIHYVEYLVRKIRSNKLEPLDLMNVDDLETCVKRAGLKLPPNWQHYIEYLAGLVLKAKLDPVAIFDLNDAKQELRRRGKVPPAKGQEMSEQDYLKACIQVVRKQIPLE</sequence>
<feature type="compositionally biased region" description="Low complexity" evidence="9">
    <location>
        <begin position="1613"/>
        <end position="1627"/>
    </location>
</feature>
<feature type="compositionally biased region" description="Basic and acidic residues" evidence="9">
    <location>
        <begin position="494"/>
        <end position="514"/>
    </location>
</feature>
<feature type="compositionally biased region" description="Basic and acidic residues" evidence="9">
    <location>
        <begin position="3199"/>
        <end position="3209"/>
    </location>
</feature>
<feature type="compositionally biased region" description="Polar residues" evidence="9">
    <location>
        <begin position="2941"/>
        <end position="2962"/>
    </location>
</feature>
<feature type="compositionally biased region" description="Polar residues" evidence="9">
    <location>
        <begin position="793"/>
        <end position="802"/>
    </location>
</feature>
<feature type="region of interest" description="Disordered" evidence="9">
    <location>
        <begin position="1904"/>
        <end position="1994"/>
    </location>
</feature>
<feature type="region of interest" description="Disordered" evidence="9">
    <location>
        <begin position="1610"/>
        <end position="1650"/>
    </location>
</feature>
<evidence type="ECO:0000256" key="2">
    <source>
        <dbReference type="ARBA" id="ARBA00022679"/>
    </source>
</evidence>
<dbReference type="InterPro" id="IPR001841">
    <property type="entry name" value="Znf_RING"/>
</dbReference>
<feature type="compositionally biased region" description="Low complexity" evidence="9">
    <location>
        <begin position="1967"/>
        <end position="1994"/>
    </location>
</feature>
<dbReference type="InterPro" id="IPR044066">
    <property type="entry name" value="TRIAD_supradom"/>
</dbReference>
<reference evidence="14" key="1">
    <citation type="submission" date="2025-08" db="UniProtKB">
        <authorList>
            <consortium name="RefSeq"/>
        </authorList>
    </citation>
    <scope>IDENTIFICATION</scope>
</reference>
<dbReference type="PROSITE" id="PS01358">
    <property type="entry name" value="ZF_RANBP2_1"/>
    <property type="match status" value="1"/>
</dbReference>
<feature type="compositionally biased region" description="Basic and acidic residues" evidence="9">
    <location>
        <begin position="3098"/>
        <end position="3121"/>
    </location>
</feature>
<dbReference type="PROSITE" id="PS51873">
    <property type="entry name" value="TRIAD"/>
    <property type="match status" value="1"/>
</dbReference>
<dbReference type="InterPro" id="IPR047542">
    <property type="entry name" value="Rcat_RBR_RNF31-like"/>
</dbReference>
<feature type="region of interest" description="Disordered" evidence="9">
    <location>
        <begin position="2371"/>
        <end position="2391"/>
    </location>
</feature>
<feature type="compositionally biased region" description="Low complexity" evidence="9">
    <location>
        <begin position="231"/>
        <end position="245"/>
    </location>
</feature>
<dbReference type="GO" id="GO:0071797">
    <property type="term" value="C:LUBAC complex"/>
    <property type="evidence" value="ECO:0007669"/>
    <property type="project" value="InterPro"/>
</dbReference>
<organism evidence="13 14">
    <name type="scientific">Cephus cinctus</name>
    <name type="common">Wheat stem sawfly</name>
    <dbReference type="NCBI Taxonomy" id="211228"/>
    <lineage>
        <taxon>Eukaryota</taxon>
        <taxon>Metazoa</taxon>
        <taxon>Ecdysozoa</taxon>
        <taxon>Arthropoda</taxon>
        <taxon>Hexapoda</taxon>
        <taxon>Insecta</taxon>
        <taxon>Pterygota</taxon>
        <taxon>Neoptera</taxon>
        <taxon>Endopterygota</taxon>
        <taxon>Hymenoptera</taxon>
        <taxon>Cephoidea</taxon>
        <taxon>Cephidae</taxon>
        <taxon>Cephus</taxon>
    </lineage>
</organism>
<feature type="compositionally biased region" description="Polar residues" evidence="9">
    <location>
        <begin position="3188"/>
        <end position="3197"/>
    </location>
</feature>
<dbReference type="InterPro" id="IPR026254">
    <property type="entry name" value="RNF31-like"/>
</dbReference>
<dbReference type="Proteomes" id="UP000694920">
    <property type="component" value="Unplaced"/>
</dbReference>
<dbReference type="CTD" id="33950"/>
<dbReference type="Pfam" id="PF01485">
    <property type="entry name" value="IBR"/>
    <property type="match status" value="1"/>
</dbReference>
<feature type="region of interest" description="Disordered" evidence="9">
    <location>
        <begin position="2158"/>
        <end position="2187"/>
    </location>
</feature>
<dbReference type="Gene3D" id="2.30.30.380">
    <property type="entry name" value="Zn-finger domain of Sec23/24"/>
    <property type="match status" value="1"/>
</dbReference>
<feature type="compositionally biased region" description="Low complexity" evidence="9">
    <location>
        <begin position="973"/>
        <end position="984"/>
    </location>
</feature>
<proteinExistence type="inferred from homology"/>
<feature type="compositionally biased region" description="Basic and acidic residues" evidence="9">
    <location>
        <begin position="603"/>
        <end position="625"/>
    </location>
</feature>
<feature type="region of interest" description="Disordered" evidence="9">
    <location>
        <begin position="793"/>
        <end position="868"/>
    </location>
</feature>
<dbReference type="InterPro" id="IPR001876">
    <property type="entry name" value="Znf_RanBP2"/>
</dbReference>
<feature type="compositionally biased region" description="Low complexity" evidence="9">
    <location>
        <begin position="1001"/>
        <end position="1011"/>
    </location>
</feature>
<dbReference type="GO" id="GO:1990450">
    <property type="term" value="F:linear polyubiquitin binding"/>
    <property type="evidence" value="ECO:0007669"/>
    <property type="project" value="TreeGrafter"/>
</dbReference>
<name>A0AAJ7RAW4_CEPCN</name>
<dbReference type="GO" id="GO:0036435">
    <property type="term" value="F:K48-linked polyubiquitin modification-dependent protein binding"/>
    <property type="evidence" value="ECO:0007669"/>
    <property type="project" value="TreeGrafter"/>
</dbReference>
<gene>
    <name evidence="14" type="primary">LOC107264399</name>
</gene>
<feature type="compositionally biased region" description="Basic and acidic residues" evidence="9">
    <location>
        <begin position="537"/>
        <end position="555"/>
    </location>
</feature>
<evidence type="ECO:0000313" key="14">
    <source>
        <dbReference type="RefSeq" id="XP_024937468.1"/>
    </source>
</evidence>
<evidence type="ECO:0000259" key="11">
    <source>
        <dbReference type="PROSITE" id="PS50199"/>
    </source>
</evidence>
<feature type="domain" description="RanBP2-type" evidence="11">
    <location>
        <begin position="764"/>
        <end position="793"/>
    </location>
</feature>
<feature type="region of interest" description="Disordered" evidence="9">
    <location>
        <begin position="1"/>
        <end position="65"/>
    </location>
</feature>
<feature type="compositionally biased region" description="Low complexity" evidence="9">
    <location>
        <begin position="1924"/>
        <end position="1959"/>
    </location>
</feature>
<feature type="region of interest" description="Disordered" evidence="9">
    <location>
        <begin position="2056"/>
        <end position="2075"/>
    </location>
</feature>
<feature type="domain" description="RING-type" evidence="12">
    <location>
        <begin position="3352"/>
        <end position="3588"/>
    </location>
</feature>
<dbReference type="GO" id="GO:0097039">
    <property type="term" value="P:protein linear polyubiquitination"/>
    <property type="evidence" value="ECO:0007669"/>
    <property type="project" value="TreeGrafter"/>
</dbReference>
<feature type="compositionally biased region" description="Pro residues" evidence="9">
    <location>
        <begin position="44"/>
        <end position="56"/>
    </location>
</feature>
<keyword evidence="5 8" id="KW-0863">Zinc-finger</keyword>
<dbReference type="PROSITE" id="PS50199">
    <property type="entry name" value="ZF_RANBP2_2"/>
    <property type="match status" value="1"/>
</dbReference>
<comment type="similarity">
    <text evidence="1">Belongs to the RBR family.</text>
</comment>
<feature type="compositionally biased region" description="Basic residues" evidence="9">
    <location>
        <begin position="421"/>
        <end position="434"/>
    </location>
</feature>
<evidence type="ECO:0000259" key="10">
    <source>
        <dbReference type="PROSITE" id="PS50089"/>
    </source>
</evidence>
<feature type="compositionally biased region" description="Low complexity" evidence="9">
    <location>
        <begin position="895"/>
        <end position="907"/>
    </location>
</feature>
<feature type="compositionally biased region" description="Polar residues" evidence="9">
    <location>
        <begin position="31"/>
        <end position="41"/>
    </location>
</feature>
<dbReference type="RefSeq" id="XP_024937468.1">
    <property type="nucleotide sequence ID" value="XM_025081700.1"/>
</dbReference>